<keyword evidence="10 13" id="KW-0472">Membrane</keyword>
<feature type="binding site" description="axial binding residue" evidence="12">
    <location>
        <position position="83"/>
    </location>
    <ligand>
        <name>heme</name>
        <dbReference type="ChEBI" id="CHEBI:30413"/>
        <note>ligand shared with second transmembrane subunit</note>
    </ligand>
    <ligandPart>
        <name>Fe</name>
        <dbReference type="ChEBI" id="CHEBI:18248"/>
    </ligandPart>
</feature>
<evidence type="ECO:0000256" key="5">
    <source>
        <dbReference type="ARBA" id="ARBA00022617"/>
    </source>
</evidence>
<evidence type="ECO:0000256" key="12">
    <source>
        <dbReference type="PIRSR" id="PIRSR000178-1"/>
    </source>
</evidence>
<protein>
    <recommendedName>
        <fullName evidence="4">Succinate dehydrogenase cytochrome b556 subunit</fullName>
    </recommendedName>
</protein>
<evidence type="ECO:0000256" key="10">
    <source>
        <dbReference type="ARBA" id="ARBA00023136"/>
    </source>
</evidence>
<dbReference type="RefSeq" id="WP_116686927.1">
    <property type="nucleotide sequence ID" value="NZ_CAWNYD010000003.1"/>
</dbReference>
<comment type="function">
    <text evidence="1">Membrane-anchoring subunit of succinate dehydrogenase (SDH).</text>
</comment>
<keyword evidence="8 13" id="KW-1133">Transmembrane helix</keyword>
<dbReference type="OrthoDB" id="9799441at2"/>
<dbReference type="PANTHER" id="PTHR10978">
    <property type="entry name" value="SUCCINATE DEHYDROGENASE CYTOCHROME B560 SUBUNIT"/>
    <property type="match status" value="1"/>
</dbReference>
<dbReference type="GO" id="GO:0009055">
    <property type="term" value="F:electron transfer activity"/>
    <property type="evidence" value="ECO:0007669"/>
    <property type="project" value="InterPro"/>
</dbReference>
<proteinExistence type="inferred from homology"/>
<keyword evidence="9 12" id="KW-0408">Iron</keyword>
<dbReference type="InterPro" id="IPR000701">
    <property type="entry name" value="SuccDH_FuR_B_TM-su"/>
</dbReference>
<comment type="subunit">
    <text evidence="11">Part of an enzyme complex containing four subunits: a flavoprotein, an iron-sulfur protein, plus two membrane-anchoring proteins, SdhC and SdhD. The complex can form homotrimers.</text>
</comment>
<name>A0A2V1H0Q9_9GAMM</name>
<evidence type="ECO:0000256" key="13">
    <source>
        <dbReference type="SAM" id="Phobius"/>
    </source>
</evidence>
<dbReference type="InterPro" id="IPR014314">
    <property type="entry name" value="Succ_DH_cytb556"/>
</dbReference>
<gene>
    <name evidence="14" type="primary">sdhC</name>
    <name evidence="14" type="ORF">DC094_09755</name>
</gene>
<keyword evidence="15" id="KW-1185">Reference proteome</keyword>
<evidence type="ECO:0000313" key="15">
    <source>
        <dbReference type="Proteomes" id="UP000244906"/>
    </source>
</evidence>
<dbReference type="Gene3D" id="1.20.1300.10">
    <property type="entry name" value="Fumarate reductase/succinate dehydrogenase, transmembrane subunit"/>
    <property type="match status" value="1"/>
</dbReference>
<dbReference type="CDD" id="cd03499">
    <property type="entry name" value="SQR_TypeC_SdhC"/>
    <property type="match status" value="1"/>
</dbReference>
<keyword evidence="5 12" id="KW-0349">Heme</keyword>
<feature type="transmembrane region" description="Helical" evidence="13">
    <location>
        <begin position="67"/>
        <end position="86"/>
    </location>
</feature>
<dbReference type="PANTHER" id="PTHR10978:SF5">
    <property type="entry name" value="SUCCINATE DEHYDROGENASE CYTOCHROME B560 SUBUNIT, MITOCHONDRIAL"/>
    <property type="match status" value="1"/>
</dbReference>
<evidence type="ECO:0000256" key="3">
    <source>
        <dbReference type="ARBA" id="ARBA00007244"/>
    </source>
</evidence>
<evidence type="ECO:0000256" key="4">
    <source>
        <dbReference type="ARBA" id="ARBA00020076"/>
    </source>
</evidence>
<dbReference type="AlphaFoldDB" id="A0A2V1H0Q9"/>
<dbReference type="InterPro" id="IPR034804">
    <property type="entry name" value="SQR/QFR_C/D"/>
</dbReference>
<dbReference type="Proteomes" id="UP000244906">
    <property type="component" value="Unassembled WGS sequence"/>
</dbReference>
<evidence type="ECO:0000313" key="14">
    <source>
        <dbReference type="EMBL" id="PVZ69592.1"/>
    </source>
</evidence>
<reference evidence="14 15" key="1">
    <citation type="submission" date="2018-04" db="EMBL/GenBank/DDBJ databases">
        <title>Thalassorhabdus spongiae gen. nov., sp. nov., isolated from a marine sponge in South-West Iceland.</title>
        <authorList>
            <person name="Knobloch S."/>
            <person name="Daussin A."/>
            <person name="Johannsson R."/>
            <person name="Marteinsson V.T."/>
        </authorList>
    </citation>
    <scope>NUCLEOTIDE SEQUENCE [LARGE SCALE GENOMIC DNA]</scope>
    <source>
        <strain evidence="14 15">Hp12</strain>
    </source>
</reference>
<feature type="transmembrane region" description="Helical" evidence="13">
    <location>
        <begin position="27"/>
        <end position="47"/>
    </location>
</feature>
<evidence type="ECO:0000256" key="9">
    <source>
        <dbReference type="ARBA" id="ARBA00023004"/>
    </source>
</evidence>
<evidence type="ECO:0000256" key="7">
    <source>
        <dbReference type="ARBA" id="ARBA00022723"/>
    </source>
</evidence>
<comment type="similarity">
    <text evidence="3">Belongs to the cytochrome b560 family.</text>
</comment>
<comment type="caution">
    <text evidence="14">The sequence shown here is derived from an EMBL/GenBank/DDBJ whole genome shotgun (WGS) entry which is preliminary data.</text>
</comment>
<evidence type="ECO:0000256" key="2">
    <source>
        <dbReference type="ARBA" id="ARBA00004141"/>
    </source>
</evidence>
<dbReference type="GO" id="GO:0046872">
    <property type="term" value="F:metal ion binding"/>
    <property type="evidence" value="ECO:0007669"/>
    <property type="project" value="UniProtKB-KW"/>
</dbReference>
<dbReference type="GO" id="GO:0005886">
    <property type="term" value="C:plasma membrane"/>
    <property type="evidence" value="ECO:0007669"/>
    <property type="project" value="TreeGrafter"/>
</dbReference>
<comment type="subcellular location">
    <subcellularLocation>
        <location evidence="2">Membrane</location>
        <topology evidence="2">Multi-pass membrane protein</topology>
    </subcellularLocation>
</comment>
<keyword evidence="6 13" id="KW-0812">Transmembrane</keyword>
<dbReference type="GO" id="GO:0006099">
    <property type="term" value="P:tricarboxylic acid cycle"/>
    <property type="evidence" value="ECO:0007669"/>
    <property type="project" value="InterPro"/>
</dbReference>
<organism evidence="14 15">
    <name type="scientific">Pelagibaculum spongiae</name>
    <dbReference type="NCBI Taxonomy" id="2080658"/>
    <lineage>
        <taxon>Bacteria</taxon>
        <taxon>Pseudomonadati</taxon>
        <taxon>Pseudomonadota</taxon>
        <taxon>Gammaproteobacteria</taxon>
        <taxon>Oceanospirillales</taxon>
        <taxon>Pelagibaculum</taxon>
    </lineage>
</organism>
<dbReference type="NCBIfam" id="TIGR02970">
    <property type="entry name" value="succ_dehyd_cytB"/>
    <property type="match status" value="1"/>
</dbReference>
<keyword evidence="7 12" id="KW-0479">Metal-binding</keyword>
<dbReference type="Pfam" id="PF01127">
    <property type="entry name" value="Sdh_cyt"/>
    <property type="match status" value="1"/>
</dbReference>
<evidence type="ECO:0000256" key="8">
    <source>
        <dbReference type="ARBA" id="ARBA00022989"/>
    </source>
</evidence>
<accession>A0A2V1H0Q9</accession>
<comment type="cofactor">
    <cofactor evidence="12">
        <name>heme</name>
        <dbReference type="ChEBI" id="CHEBI:30413"/>
    </cofactor>
    <text evidence="12">The heme is bound between the two transmembrane subunits.</text>
</comment>
<dbReference type="PROSITE" id="PS01001">
    <property type="entry name" value="SDH_CYT_2"/>
    <property type="match status" value="1"/>
</dbReference>
<evidence type="ECO:0000256" key="1">
    <source>
        <dbReference type="ARBA" id="ARBA00004050"/>
    </source>
</evidence>
<dbReference type="PIRSF" id="PIRSF000178">
    <property type="entry name" value="SDH_cyt_b560"/>
    <property type="match status" value="1"/>
</dbReference>
<dbReference type="InterPro" id="IPR018495">
    <property type="entry name" value="Succ_DH_cyt_bsu_CS"/>
</dbReference>
<dbReference type="SUPFAM" id="SSF81343">
    <property type="entry name" value="Fumarate reductase respiratory complex transmembrane subunits"/>
    <property type="match status" value="1"/>
</dbReference>
<evidence type="ECO:0000256" key="6">
    <source>
        <dbReference type="ARBA" id="ARBA00022692"/>
    </source>
</evidence>
<evidence type="ECO:0000256" key="11">
    <source>
        <dbReference type="ARBA" id="ARBA00025912"/>
    </source>
</evidence>
<sequence length="128" mass="14147">MKDKRPRNISPGDIMAMQLPITAKASILHRISGVLLFLLMPVLLWLLDFSLSSEQNFLQLKSVLDGSVGKLATLFAMAFLIYHFCAGIRHLLMDLGYGEEKESGKQGAVAMMVVTAILVALTGVWLWL</sequence>
<dbReference type="EMBL" id="QDDL01000003">
    <property type="protein sequence ID" value="PVZ69592.1"/>
    <property type="molecule type" value="Genomic_DNA"/>
</dbReference>
<feature type="transmembrane region" description="Helical" evidence="13">
    <location>
        <begin position="107"/>
        <end position="127"/>
    </location>
</feature>